<reference evidence="2" key="1">
    <citation type="submission" date="2022-07" db="EMBL/GenBank/DDBJ databases">
        <authorList>
            <person name="Macas J."/>
            <person name="Novak P."/>
            <person name="Neumann P."/>
        </authorList>
    </citation>
    <scope>NUCLEOTIDE SEQUENCE</scope>
</reference>
<evidence type="ECO:0000313" key="3">
    <source>
        <dbReference type="Proteomes" id="UP001152523"/>
    </source>
</evidence>
<dbReference type="CDD" id="cd01650">
    <property type="entry name" value="RT_nLTR_like"/>
    <property type="match status" value="1"/>
</dbReference>
<dbReference type="Proteomes" id="UP001152523">
    <property type="component" value="Unassembled WGS sequence"/>
</dbReference>
<feature type="domain" description="Reverse transcriptase" evidence="1">
    <location>
        <begin position="1"/>
        <end position="226"/>
    </location>
</feature>
<dbReference type="PANTHER" id="PTHR31635:SF196">
    <property type="entry name" value="REVERSE TRANSCRIPTASE DOMAIN-CONTAINING PROTEIN-RELATED"/>
    <property type="match status" value="1"/>
</dbReference>
<dbReference type="AlphaFoldDB" id="A0AAV0D3I4"/>
<dbReference type="InterPro" id="IPR026960">
    <property type="entry name" value="RVT-Znf"/>
</dbReference>
<proteinExistence type="predicted"/>
<comment type="caution">
    <text evidence="2">The sequence shown here is derived from an EMBL/GenBank/DDBJ whole genome shotgun (WGS) entry which is preliminary data.</text>
</comment>
<sequence>MLPKIISEEQAGFMKHKEISDHILLIAQEMVHALYKKVRGGNLVIKLDMTKAFDRVSWPFLKQVLERFGFSSHFIFIIINFLQSTHLSVLVNGRPHGFFKPLRGVKQGDPLSPLLFIIASEVFTRGLKSAVNEGYIKPYWMGCSGYPITHLGFADDLLIFINGEARSILAFKRFLDSYQNVSGQAVNFSKSTFVSGNIPARRISNIENLLGMTKTSLPLKYLGSYLHKGEDANGNLLWLPEKEGHFSLNSAFHEVRWRRSATFTAKQIWDRNQANQIKIFQWKLINKMLPISDNLIRFNALIYPSICPICKQNSD</sequence>
<name>A0AAV0D3I4_9ASTE</name>
<evidence type="ECO:0000259" key="1">
    <source>
        <dbReference type="PROSITE" id="PS50878"/>
    </source>
</evidence>
<dbReference type="InterPro" id="IPR043502">
    <property type="entry name" value="DNA/RNA_pol_sf"/>
</dbReference>
<accession>A0AAV0D3I4</accession>
<gene>
    <name evidence="2" type="ORF">CEPIT_LOCUS11219</name>
</gene>
<keyword evidence="3" id="KW-1185">Reference proteome</keyword>
<dbReference type="PROSITE" id="PS50878">
    <property type="entry name" value="RT_POL"/>
    <property type="match status" value="1"/>
</dbReference>
<dbReference type="SUPFAM" id="SSF56672">
    <property type="entry name" value="DNA/RNA polymerases"/>
    <property type="match status" value="1"/>
</dbReference>
<dbReference type="InterPro" id="IPR000477">
    <property type="entry name" value="RT_dom"/>
</dbReference>
<dbReference type="Pfam" id="PF00078">
    <property type="entry name" value="RVT_1"/>
    <property type="match status" value="1"/>
</dbReference>
<organism evidence="2 3">
    <name type="scientific">Cuscuta epithymum</name>
    <dbReference type="NCBI Taxonomy" id="186058"/>
    <lineage>
        <taxon>Eukaryota</taxon>
        <taxon>Viridiplantae</taxon>
        <taxon>Streptophyta</taxon>
        <taxon>Embryophyta</taxon>
        <taxon>Tracheophyta</taxon>
        <taxon>Spermatophyta</taxon>
        <taxon>Magnoliopsida</taxon>
        <taxon>eudicotyledons</taxon>
        <taxon>Gunneridae</taxon>
        <taxon>Pentapetalae</taxon>
        <taxon>asterids</taxon>
        <taxon>lamiids</taxon>
        <taxon>Solanales</taxon>
        <taxon>Convolvulaceae</taxon>
        <taxon>Cuscuteae</taxon>
        <taxon>Cuscuta</taxon>
        <taxon>Cuscuta subgen. Cuscuta</taxon>
    </lineage>
</organism>
<evidence type="ECO:0000313" key="2">
    <source>
        <dbReference type="EMBL" id="CAH9090350.1"/>
    </source>
</evidence>
<dbReference type="EMBL" id="CAMAPF010000064">
    <property type="protein sequence ID" value="CAH9090350.1"/>
    <property type="molecule type" value="Genomic_DNA"/>
</dbReference>
<dbReference type="PANTHER" id="PTHR31635">
    <property type="entry name" value="REVERSE TRANSCRIPTASE DOMAIN-CONTAINING PROTEIN-RELATED"/>
    <property type="match status" value="1"/>
</dbReference>
<protein>
    <recommendedName>
        <fullName evidence="1">Reverse transcriptase domain-containing protein</fullName>
    </recommendedName>
</protein>
<dbReference type="Pfam" id="PF13966">
    <property type="entry name" value="zf-RVT"/>
    <property type="match status" value="1"/>
</dbReference>